<keyword evidence="6 9" id="KW-1133">Transmembrane helix</keyword>
<evidence type="ECO:0000256" key="1">
    <source>
        <dbReference type="ARBA" id="ARBA00004651"/>
    </source>
</evidence>
<accession>A0ABT0BVV4</accession>
<keyword evidence="7 9" id="KW-0472">Membrane</keyword>
<evidence type="ECO:0000313" key="12">
    <source>
        <dbReference type="EMBL" id="MCJ2189201.1"/>
    </source>
</evidence>
<dbReference type="InterPro" id="IPR003856">
    <property type="entry name" value="LPS_length_determ_N"/>
</dbReference>
<dbReference type="SUPFAM" id="SSF52540">
    <property type="entry name" value="P-loop containing nucleoside triphosphate hydrolases"/>
    <property type="match status" value="1"/>
</dbReference>
<gene>
    <name evidence="12" type="ORF">MTR66_20630</name>
</gene>
<reference evidence="12 13" key="1">
    <citation type="submission" date="2022-04" db="EMBL/GenBank/DDBJ databases">
        <title>Identification of a novel bacterium isolated from mangrove sediments.</title>
        <authorList>
            <person name="Pan X."/>
        </authorList>
    </citation>
    <scope>NUCLEOTIDE SEQUENCE [LARGE SCALE GENOMIC DNA]</scope>
    <source>
        <strain evidence="12 13">B2638</strain>
    </source>
</reference>
<keyword evidence="4" id="KW-0547">Nucleotide-binding</keyword>
<evidence type="ECO:0000256" key="7">
    <source>
        <dbReference type="ARBA" id="ARBA00023136"/>
    </source>
</evidence>
<keyword evidence="5" id="KW-0067">ATP-binding</keyword>
<dbReference type="InterPro" id="IPR005702">
    <property type="entry name" value="Wzc-like_C"/>
</dbReference>
<feature type="domain" description="Tyrosine-protein kinase G-rich" evidence="11">
    <location>
        <begin position="394"/>
        <end position="464"/>
    </location>
</feature>
<comment type="subcellular location">
    <subcellularLocation>
        <location evidence="1">Cell membrane</location>
        <topology evidence="1">Multi-pass membrane protein</topology>
    </subcellularLocation>
</comment>
<feature type="transmembrane region" description="Helical" evidence="9">
    <location>
        <begin position="36"/>
        <end position="56"/>
    </location>
</feature>
<dbReference type="Gene3D" id="3.40.50.300">
    <property type="entry name" value="P-loop containing nucleotide triphosphate hydrolases"/>
    <property type="match status" value="1"/>
</dbReference>
<evidence type="ECO:0000256" key="5">
    <source>
        <dbReference type="ARBA" id="ARBA00022840"/>
    </source>
</evidence>
<keyword evidence="8" id="KW-0175">Coiled coil</keyword>
<proteinExistence type="predicted"/>
<evidence type="ECO:0000313" key="13">
    <source>
        <dbReference type="Proteomes" id="UP001202281"/>
    </source>
</evidence>
<evidence type="ECO:0000256" key="9">
    <source>
        <dbReference type="SAM" id="Phobius"/>
    </source>
</evidence>
<dbReference type="InterPro" id="IPR050445">
    <property type="entry name" value="Bact_polysacc_biosynth/exp"/>
</dbReference>
<dbReference type="Pfam" id="PF13807">
    <property type="entry name" value="GNVR"/>
    <property type="match status" value="1"/>
</dbReference>
<dbReference type="EMBL" id="JALHLG010000072">
    <property type="protein sequence ID" value="MCJ2189201.1"/>
    <property type="molecule type" value="Genomic_DNA"/>
</dbReference>
<name>A0ABT0BVV4_9SPHN</name>
<dbReference type="RefSeq" id="WP_243924520.1">
    <property type="nucleotide sequence ID" value="NZ_JALHLG010000072.1"/>
</dbReference>
<dbReference type="InterPro" id="IPR032807">
    <property type="entry name" value="GNVR"/>
</dbReference>
<dbReference type="InterPro" id="IPR027417">
    <property type="entry name" value="P-loop_NTPase"/>
</dbReference>
<dbReference type="PANTHER" id="PTHR32309:SF13">
    <property type="entry name" value="FERRIC ENTEROBACTIN TRANSPORT PROTEIN FEPE"/>
    <property type="match status" value="1"/>
</dbReference>
<evidence type="ECO:0000256" key="8">
    <source>
        <dbReference type="SAM" id="Coils"/>
    </source>
</evidence>
<dbReference type="Pfam" id="PF02706">
    <property type="entry name" value="Wzz"/>
    <property type="match status" value="1"/>
</dbReference>
<evidence type="ECO:0000256" key="6">
    <source>
        <dbReference type="ARBA" id="ARBA00022989"/>
    </source>
</evidence>
<evidence type="ECO:0000256" key="3">
    <source>
        <dbReference type="ARBA" id="ARBA00022692"/>
    </source>
</evidence>
<dbReference type="Proteomes" id="UP001202281">
    <property type="component" value="Unassembled WGS sequence"/>
</dbReference>
<keyword evidence="2" id="KW-1003">Cell membrane</keyword>
<dbReference type="CDD" id="cd05387">
    <property type="entry name" value="BY-kinase"/>
    <property type="match status" value="1"/>
</dbReference>
<evidence type="ECO:0000259" key="10">
    <source>
        <dbReference type="Pfam" id="PF02706"/>
    </source>
</evidence>
<dbReference type="NCBIfam" id="TIGR01007">
    <property type="entry name" value="eps_fam"/>
    <property type="match status" value="1"/>
</dbReference>
<feature type="domain" description="Polysaccharide chain length determinant N-terminal" evidence="10">
    <location>
        <begin position="21"/>
        <end position="111"/>
    </location>
</feature>
<evidence type="ECO:0000256" key="4">
    <source>
        <dbReference type="ARBA" id="ARBA00022741"/>
    </source>
</evidence>
<dbReference type="PANTHER" id="PTHR32309">
    <property type="entry name" value="TYROSINE-PROTEIN KINASE"/>
    <property type="match status" value="1"/>
</dbReference>
<sequence length="730" mass="79402">MRDVNAYPAIDADGGRGASFDINLPQILSVLDRRKWLIATITTCIFLLGLIVTLLMTPQYKSTTTLEIRREGGNFMNVQGVDAGAMNMVNPEFYATQEGLLSSISLAEAVVVDNRLQDSADFFEMFNSSGATAWFENGRLIPGKSTREERLRAARGILISRVDVSIERLSSLATVSFTSPDPKFSKKIVDSWASNFIKATLERRYAATAYARKFLERRLEQLRNRTDVTERQLVDYAAQQGIVSLPGGSEGSGKSGSGPERSLVTEDLVSLNHALSSAIAERIDAQSRLQSRSSAGDEVRGSISQMRAQRAQLASQYADMMQRFDPAYPPAKAIQAQIASLDKSIAQEDARAQTALQASYEAARKREAALTEQVDTLKSKLFDMRRRSTQYNILMREVDTNRQLYDALLQRYKEIGVAGGVGINNIAVVDPGDLPGGPSEPKLSLNLMISLMIGAALGVGLAFVLELFEDTLSDPTEVTELLHIPLIGVVPKAKEEPLSALLDQKSMLSEAYFSVQTSLAFTTSHGFPKTLAVTSSRPAEGKSLTSYGLAKTLASQGRNVLLVDSDMRAPSIHHMLQCDGSYGLSNLLTGAMRPADAVQSTNIKNLSVIAAGPQPPSSAELLADTHFKDALGELLPNFDYIIVDAPPVMGFADAPLLANQVEGICFVIEAHSTKKSSIRTALARLRTTEINLLGAIVTKFDSKQAFTGYGYDYGYGYGYGEERSENAVKQ</sequence>
<feature type="coiled-coil region" evidence="8">
    <location>
        <begin position="205"/>
        <end position="239"/>
    </location>
</feature>
<comment type="caution">
    <text evidence="12">The sequence shown here is derived from an EMBL/GenBank/DDBJ whole genome shotgun (WGS) entry which is preliminary data.</text>
</comment>
<keyword evidence="13" id="KW-1185">Reference proteome</keyword>
<protein>
    <submittedName>
        <fullName evidence="12">Polysaccharide biosynthesis tyrosine autokinase</fullName>
    </submittedName>
</protein>
<keyword evidence="3 9" id="KW-0812">Transmembrane</keyword>
<dbReference type="InterPro" id="IPR033756">
    <property type="entry name" value="YlxH/NBP35"/>
</dbReference>
<organism evidence="12 13">
    <name type="scientific">Novosphingobium beihaiensis</name>
    <dbReference type="NCBI Taxonomy" id="2930389"/>
    <lineage>
        <taxon>Bacteria</taxon>
        <taxon>Pseudomonadati</taxon>
        <taxon>Pseudomonadota</taxon>
        <taxon>Alphaproteobacteria</taxon>
        <taxon>Sphingomonadales</taxon>
        <taxon>Sphingomonadaceae</taxon>
        <taxon>Novosphingobium</taxon>
    </lineage>
</organism>
<evidence type="ECO:0000259" key="11">
    <source>
        <dbReference type="Pfam" id="PF13807"/>
    </source>
</evidence>
<dbReference type="Pfam" id="PF10609">
    <property type="entry name" value="ParA"/>
    <property type="match status" value="1"/>
</dbReference>
<evidence type="ECO:0000256" key="2">
    <source>
        <dbReference type="ARBA" id="ARBA00022475"/>
    </source>
</evidence>